<comment type="caution">
    <text evidence="1">The sequence shown here is derived from an EMBL/GenBank/DDBJ whole genome shotgun (WGS) entry which is preliminary data.</text>
</comment>
<accession>A0AAD7ESQ2</accession>
<reference evidence="1" key="1">
    <citation type="submission" date="2023-03" db="EMBL/GenBank/DDBJ databases">
        <title>Massive genome expansion in bonnet fungi (Mycena s.s.) driven by repeated elements and novel gene families across ecological guilds.</title>
        <authorList>
            <consortium name="Lawrence Berkeley National Laboratory"/>
            <person name="Harder C.B."/>
            <person name="Miyauchi S."/>
            <person name="Viragh M."/>
            <person name="Kuo A."/>
            <person name="Thoen E."/>
            <person name="Andreopoulos B."/>
            <person name="Lu D."/>
            <person name="Skrede I."/>
            <person name="Drula E."/>
            <person name="Henrissat B."/>
            <person name="Morin E."/>
            <person name="Kohler A."/>
            <person name="Barry K."/>
            <person name="LaButti K."/>
            <person name="Morin E."/>
            <person name="Salamov A."/>
            <person name="Lipzen A."/>
            <person name="Mereny Z."/>
            <person name="Hegedus B."/>
            <person name="Baldrian P."/>
            <person name="Stursova M."/>
            <person name="Weitz H."/>
            <person name="Taylor A."/>
            <person name="Grigoriev I.V."/>
            <person name="Nagy L.G."/>
            <person name="Martin F."/>
            <person name="Kauserud H."/>
        </authorList>
    </citation>
    <scope>NUCLEOTIDE SEQUENCE</scope>
    <source>
        <strain evidence="1">CBHHK002</strain>
    </source>
</reference>
<organism evidence="1 2">
    <name type="scientific">Mycena albidolilacea</name>
    <dbReference type="NCBI Taxonomy" id="1033008"/>
    <lineage>
        <taxon>Eukaryota</taxon>
        <taxon>Fungi</taxon>
        <taxon>Dikarya</taxon>
        <taxon>Basidiomycota</taxon>
        <taxon>Agaricomycotina</taxon>
        <taxon>Agaricomycetes</taxon>
        <taxon>Agaricomycetidae</taxon>
        <taxon>Agaricales</taxon>
        <taxon>Marasmiineae</taxon>
        <taxon>Mycenaceae</taxon>
        <taxon>Mycena</taxon>
    </lineage>
</organism>
<name>A0AAD7ESQ2_9AGAR</name>
<dbReference type="AlphaFoldDB" id="A0AAD7ESQ2"/>
<evidence type="ECO:0000313" key="2">
    <source>
        <dbReference type="Proteomes" id="UP001218218"/>
    </source>
</evidence>
<proteinExistence type="predicted"/>
<protein>
    <submittedName>
        <fullName evidence="1">Uncharacterized protein</fullName>
    </submittedName>
</protein>
<evidence type="ECO:0000313" key="1">
    <source>
        <dbReference type="EMBL" id="KAJ7348019.1"/>
    </source>
</evidence>
<keyword evidence="2" id="KW-1185">Reference proteome</keyword>
<dbReference type="Proteomes" id="UP001218218">
    <property type="component" value="Unassembled WGS sequence"/>
</dbReference>
<dbReference type="EMBL" id="JARIHO010000018">
    <property type="protein sequence ID" value="KAJ7348019.1"/>
    <property type="molecule type" value="Genomic_DNA"/>
</dbReference>
<sequence>MPRPTHPLNSHLPRRCWLPFPSPHPPPSQAASSGLVLGVSSRSSSSGYKLFFKSIWAVHPQVPASCCSQTQFKLPSPETPSSHRARAILKYSPLEPQAPVANRLVFKLWSQVLSLLVRASDTSRFCIGKGSNPAFVPTTTGCCLWLSPSWATSRYSPCPGLVGVVVPESPSRMQFSSGSISSLASMEREGKAEGSRVEGARFTEILVWYIRMLKITTLIWVCNGF</sequence>
<gene>
    <name evidence="1" type="ORF">DFH08DRAFT_808786</name>
</gene>